<dbReference type="OrthoDB" id="9179688at2"/>
<dbReference type="InterPro" id="IPR059206">
    <property type="entry name" value="Sll1717-like"/>
</dbReference>
<dbReference type="NCBIfam" id="NF047389">
    <property type="entry name" value="ATPase_Sll1717"/>
    <property type="match status" value="1"/>
</dbReference>
<dbReference type="RefSeq" id="WP_141714883.1">
    <property type="nucleotide sequence ID" value="NZ_FMCX01000013.1"/>
</dbReference>
<protein>
    <submittedName>
        <fullName evidence="1">Uncharacterized protein</fullName>
    </submittedName>
</protein>
<accession>A0A1C5ALV1</accession>
<keyword evidence="2" id="KW-1185">Reference proteome</keyword>
<name>A0A1C5ALV1_9ACTN</name>
<proteinExistence type="predicted"/>
<dbReference type="EMBL" id="FMCX01000013">
    <property type="protein sequence ID" value="SCF46218.1"/>
    <property type="molecule type" value="Genomic_DNA"/>
</dbReference>
<reference evidence="2" key="1">
    <citation type="submission" date="2016-06" db="EMBL/GenBank/DDBJ databases">
        <authorList>
            <person name="Varghese N."/>
            <person name="Submissions Spin"/>
        </authorList>
    </citation>
    <scope>NUCLEOTIDE SEQUENCE [LARGE SCALE GENOMIC DNA]</scope>
    <source>
        <strain evidence="2">DSM 44830</strain>
    </source>
</reference>
<dbReference type="InterPro" id="IPR027417">
    <property type="entry name" value="P-loop_NTPase"/>
</dbReference>
<gene>
    <name evidence="1" type="ORF">GA0070564_11329</name>
</gene>
<evidence type="ECO:0000313" key="2">
    <source>
        <dbReference type="Proteomes" id="UP000199504"/>
    </source>
</evidence>
<evidence type="ECO:0000313" key="1">
    <source>
        <dbReference type="EMBL" id="SCF46218.1"/>
    </source>
</evidence>
<dbReference type="STRING" id="262898.GA0070564_11329"/>
<dbReference type="Proteomes" id="UP000199504">
    <property type="component" value="Unassembled WGS sequence"/>
</dbReference>
<dbReference type="AlphaFoldDB" id="A0A1C5ALV1"/>
<organism evidence="1 2">
    <name type="scientific">Micromonospora mirobrigensis</name>
    <dbReference type="NCBI Taxonomy" id="262898"/>
    <lineage>
        <taxon>Bacteria</taxon>
        <taxon>Bacillati</taxon>
        <taxon>Actinomycetota</taxon>
        <taxon>Actinomycetes</taxon>
        <taxon>Micromonosporales</taxon>
        <taxon>Micromonosporaceae</taxon>
        <taxon>Micromonospora</taxon>
    </lineage>
</organism>
<sequence length="489" mass="54623">MLDITRLYFGRASAERDVLHSPDRFVDTYLDRWNLPGRVLDHETFLILGPKGSGKSAAAQYVALKWKREIGEHAVFTNFVDFDELNRSQSPLYSLEKKLVSGEVTALTDAAWKLFIGVRILESLIQDGACNLSRDPQAIKLLADLKSAGLADDDYPKVLRKIRERKSTISIPKIASTEWKSSDTDSVSLPQLGDAVIRLAAASVTSNRHLLSIDGLDKAIGDNESYWRTLAALVRASDWISQRLLRAGNRSIFLLIMCRNDVFRRINFADSAKIAADGGINIDWGAEARDPRDVVLWDYVARKAQVEVNDLLNLLPDFVKVGPTARPISTLRYLLDFTRYTPRDMNLLFGALKERASPGKSLSSSQVRSAADNFSSSHLLSEILSEATGLLDQQVINRLPQVLQAMPGREFTREALKSAIETAGIQDLVTLDDLAEYLFLQGAIGNLRPNAGYVQFYHRRNTYDYNRSGPWLIHNGLMIALNIPFSSQP</sequence>
<dbReference type="SUPFAM" id="SSF52540">
    <property type="entry name" value="P-loop containing nucleoside triphosphate hydrolases"/>
    <property type="match status" value="1"/>
</dbReference>